<sequence length="298" mass="32070">LKPTTMESPNPTSASTAKYPPTNITIGGLQVTVYGLNTLPSTACTVTAVHLLHPRLQVSSYMGAIAAAILDAAKSPTICVAFDQRNHGTREIEALRNEAWRQGNQRHALDLFSSYQGTAADLSGIIDYLPAYLFPRDEHAISRHVVAGVSLGGHSAWLALLHEPRVEAAGVIIGCADFCALMNHRAEKSRLQAWTLGASQLFPQSLLQTVKKLDPAAMGVEAAAEKLKGKKVLCLSGGADKMVPYECSRPFLEELKKVDGVEVRDVVYEGVGHECTPVMVEELAKWVTNVAKGESGKL</sequence>
<dbReference type="OrthoDB" id="2152248at2759"/>
<dbReference type="PANTHER" id="PTHR47381:SF3">
    <property type="entry name" value="ALPHA_BETA-HYDROLASES SUPERFAMILY PROTEIN"/>
    <property type="match status" value="1"/>
</dbReference>
<name>A0A5J5EEW6_9PEZI</name>
<comment type="caution">
    <text evidence="2">The sequence shown here is derived from an EMBL/GenBank/DDBJ whole genome shotgun (WGS) entry which is preliminary data.</text>
</comment>
<proteinExistence type="predicted"/>
<feature type="non-terminal residue" evidence="2">
    <location>
        <position position="1"/>
    </location>
</feature>
<dbReference type="SUPFAM" id="SSF53474">
    <property type="entry name" value="alpha/beta-Hydrolases"/>
    <property type="match status" value="1"/>
</dbReference>
<dbReference type="InParanoid" id="A0A5J5EEW6"/>
<reference evidence="2 3" key="1">
    <citation type="submission" date="2019-09" db="EMBL/GenBank/DDBJ databases">
        <title>Draft genome of the ectomycorrhizal ascomycete Sphaerosporella brunnea.</title>
        <authorList>
            <consortium name="DOE Joint Genome Institute"/>
            <person name="Benucci G.M."/>
            <person name="Marozzi G."/>
            <person name="Antonielli L."/>
            <person name="Sanchez S."/>
            <person name="Marco P."/>
            <person name="Wang X."/>
            <person name="Falini L.B."/>
            <person name="Barry K."/>
            <person name="Haridas S."/>
            <person name="Lipzen A."/>
            <person name="Labutti K."/>
            <person name="Grigoriev I.V."/>
            <person name="Murat C."/>
            <person name="Martin F."/>
            <person name="Albertini E."/>
            <person name="Donnini D."/>
            <person name="Bonito G."/>
        </authorList>
    </citation>
    <scope>NUCLEOTIDE SEQUENCE [LARGE SCALE GENOMIC DNA]</scope>
    <source>
        <strain evidence="2 3">Sb_GMNB300</strain>
    </source>
</reference>
<protein>
    <submittedName>
        <fullName evidence="2">Alpha/Beta hydrolase protein</fullName>
    </submittedName>
</protein>
<gene>
    <name evidence="2" type="ORF">FN846DRAFT_786797</name>
</gene>
<dbReference type="InterPro" id="IPR000073">
    <property type="entry name" value="AB_hydrolase_1"/>
</dbReference>
<evidence type="ECO:0000313" key="2">
    <source>
        <dbReference type="EMBL" id="KAA8894205.1"/>
    </source>
</evidence>
<dbReference type="Proteomes" id="UP000326924">
    <property type="component" value="Unassembled WGS sequence"/>
</dbReference>
<accession>A0A5J5EEW6</accession>
<dbReference type="AlphaFoldDB" id="A0A5J5EEW6"/>
<evidence type="ECO:0000259" key="1">
    <source>
        <dbReference type="Pfam" id="PF12697"/>
    </source>
</evidence>
<dbReference type="InterPro" id="IPR029058">
    <property type="entry name" value="AB_hydrolase_fold"/>
</dbReference>
<evidence type="ECO:0000313" key="3">
    <source>
        <dbReference type="Proteomes" id="UP000326924"/>
    </source>
</evidence>
<feature type="domain" description="AB hydrolase-1" evidence="1">
    <location>
        <begin position="70"/>
        <end position="277"/>
    </location>
</feature>
<dbReference type="Gene3D" id="3.40.50.1820">
    <property type="entry name" value="alpha/beta hydrolase"/>
    <property type="match status" value="1"/>
</dbReference>
<dbReference type="GO" id="GO:0016787">
    <property type="term" value="F:hydrolase activity"/>
    <property type="evidence" value="ECO:0007669"/>
    <property type="project" value="UniProtKB-KW"/>
</dbReference>
<dbReference type="PANTHER" id="PTHR47381">
    <property type="entry name" value="ALPHA/BETA-HYDROLASES SUPERFAMILY PROTEIN"/>
    <property type="match status" value="1"/>
</dbReference>
<organism evidence="2 3">
    <name type="scientific">Sphaerosporella brunnea</name>
    <dbReference type="NCBI Taxonomy" id="1250544"/>
    <lineage>
        <taxon>Eukaryota</taxon>
        <taxon>Fungi</taxon>
        <taxon>Dikarya</taxon>
        <taxon>Ascomycota</taxon>
        <taxon>Pezizomycotina</taxon>
        <taxon>Pezizomycetes</taxon>
        <taxon>Pezizales</taxon>
        <taxon>Pyronemataceae</taxon>
        <taxon>Sphaerosporella</taxon>
    </lineage>
</organism>
<keyword evidence="3" id="KW-1185">Reference proteome</keyword>
<dbReference type="EMBL" id="VXIS01000357">
    <property type="protein sequence ID" value="KAA8894205.1"/>
    <property type="molecule type" value="Genomic_DNA"/>
</dbReference>
<dbReference type="Pfam" id="PF12697">
    <property type="entry name" value="Abhydrolase_6"/>
    <property type="match status" value="1"/>
</dbReference>
<keyword evidence="2" id="KW-0378">Hydrolase</keyword>